<dbReference type="Gene3D" id="3.90.1210.10">
    <property type="entry name" value="Antifreeze-like/N-acetylneuraminic acid synthase C-terminal domain"/>
    <property type="match status" value="1"/>
</dbReference>
<sequence>MVNITNRLFSIALLTLFIFNLNPIHAQTNTSVSVQQWHSHQNIISVAQQFLDMNIDKTQYSRINIQLNQLDPRLNLSQCPQPLTSKLAPGSQFTGKTTVHLRCNSSRPWTVYIIAQISLYGLIVETSKPLSKDHVLKENDLVLSEKDLSRIKYGYFVKKDHLIGKQLRRRLPQNKIIKSNYVKDQTLVKRGENVSIIAEKSGYSVKMTGTAMASGSLGERIRVKNISSKRIIEGIIKRAGVVSIH</sequence>
<dbReference type="Pfam" id="PF13144">
    <property type="entry name" value="ChapFlgA"/>
    <property type="match status" value="1"/>
</dbReference>
<dbReference type="PANTHER" id="PTHR36307:SF1">
    <property type="entry name" value="FLAGELLA BASAL BODY P-RING FORMATION PROTEIN FLGA"/>
    <property type="match status" value="1"/>
</dbReference>
<dbReference type="InterPro" id="IPR041231">
    <property type="entry name" value="FlgA_N"/>
</dbReference>
<dbReference type="NCBIfam" id="TIGR03170">
    <property type="entry name" value="flgA_cterm"/>
    <property type="match status" value="1"/>
</dbReference>
<dbReference type="EMBL" id="UOFF01000416">
    <property type="protein sequence ID" value="VAW57543.1"/>
    <property type="molecule type" value="Genomic_DNA"/>
</dbReference>
<evidence type="ECO:0008006" key="4">
    <source>
        <dbReference type="Google" id="ProtNLM"/>
    </source>
</evidence>
<dbReference type="CDD" id="cd11614">
    <property type="entry name" value="SAF_CpaB_FlgA_like"/>
    <property type="match status" value="1"/>
</dbReference>
<evidence type="ECO:0000259" key="2">
    <source>
        <dbReference type="Pfam" id="PF17656"/>
    </source>
</evidence>
<dbReference type="AlphaFoldDB" id="A0A3B0WZ45"/>
<accession>A0A3B0WZ45</accession>
<dbReference type="GO" id="GO:0044780">
    <property type="term" value="P:bacterial-type flagellum assembly"/>
    <property type="evidence" value="ECO:0007669"/>
    <property type="project" value="InterPro"/>
</dbReference>
<proteinExistence type="predicted"/>
<dbReference type="PANTHER" id="PTHR36307">
    <property type="entry name" value="FLAGELLA BASAL BODY P-RING FORMATION PROTEIN FLGA"/>
    <property type="match status" value="1"/>
</dbReference>
<dbReference type="InterPro" id="IPR039246">
    <property type="entry name" value="Flagellar_FlgA"/>
</dbReference>
<feature type="domain" description="Flagella basal body P-ring formation protein FlgA SAF" evidence="1">
    <location>
        <begin position="124"/>
        <end position="244"/>
    </location>
</feature>
<evidence type="ECO:0000313" key="3">
    <source>
        <dbReference type="EMBL" id="VAW57543.1"/>
    </source>
</evidence>
<gene>
    <name evidence="3" type="ORF">MNBD_GAMMA07-2616</name>
</gene>
<protein>
    <recommendedName>
        <fullName evidence="4">Flagella basal body P-ring formation protein FlgA</fullName>
    </recommendedName>
</protein>
<dbReference type="InterPro" id="IPR017585">
    <property type="entry name" value="SAF_FlgA"/>
</dbReference>
<reference evidence="3" key="1">
    <citation type="submission" date="2018-06" db="EMBL/GenBank/DDBJ databases">
        <authorList>
            <person name="Zhirakovskaya E."/>
        </authorList>
    </citation>
    <scope>NUCLEOTIDE SEQUENCE</scope>
</reference>
<dbReference type="Pfam" id="PF17656">
    <property type="entry name" value="ChapFlgA_N"/>
    <property type="match status" value="1"/>
</dbReference>
<name>A0A3B0WZ45_9ZZZZ</name>
<organism evidence="3">
    <name type="scientific">hydrothermal vent metagenome</name>
    <dbReference type="NCBI Taxonomy" id="652676"/>
    <lineage>
        <taxon>unclassified sequences</taxon>
        <taxon>metagenomes</taxon>
        <taxon>ecological metagenomes</taxon>
    </lineage>
</organism>
<feature type="domain" description="FlgA N-terminal" evidence="2">
    <location>
        <begin position="46"/>
        <end position="117"/>
    </location>
</feature>
<evidence type="ECO:0000259" key="1">
    <source>
        <dbReference type="Pfam" id="PF13144"/>
    </source>
</evidence>
<dbReference type="Gene3D" id="2.30.30.760">
    <property type="match status" value="1"/>
</dbReference>